<evidence type="ECO:0000256" key="3">
    <source>
        <dbReference type="ARBA" id="ARBA00022692"/>
    </source>
</evidence>
<evidence type="ECO:0000256" key="4">
    <source>
        <dbReference type="ARBA" id="ARBA00022989"/>
    </source>
</evidence>
<dbReference type="AlphaFoldDB" id="A0A1W2A4L9"/>
<name>A0A1W2A4L9_9FIRM</name>
<feature type="transmembrane region" description="Helical" evidence="6">
    <location>
        <begin position="209"/>
        <end position="231"/>
    </location>
</feature>
<keyword evidence="2" id="KW-1003">Cell membrane</keyword>
<dbReference type="CDD" id="cd06581">
    <property type="entry name" value="TM_PBP1_LivM_like"/>
    <property type="match status" value="1"/>
</dbReference>
<dbReference type="Pfam" id="PF02653">
    <property type="entry name" value="BPD_transp_2"/>
    <property type="match status" value="1"/>
</dbReference>
<dbReference type="OrthoDB" id="9789927at2"/>
<accession>A0A1W2A4L9</accession>
<feature type="transmembrane region" description="Helical" evidence="6">
    <location>
        <begin position="282"/>
        <end position="301"/>
    </location>
</feature>
<reference evidence="7 8" key="1">
    <citation type="submission" date="2017-04" db="EMBL/GenBank/DDBJ databases">
        <authorList>
            <person name="Afonso C.L."/>
            <person name="Miller P.J."/>
            <person name="Scott M.A."/>
            <person name="Spackman E."/>
            <person name="Goraichik I."/>
            <person name="Dimitrov K.M."/>
            <person name="Suarez D.L."/>
            <person name="Swayne D.E."/>
        </authorList>
    </citation>
    <scope>NUCLEOTIDE SEQUENCE [LARGE SCALE GENOMIC DNA]</scope>
    <source>
        <strain evidence="7 8">DSM 12816</strain>
    </source>
</reference>
<dbReference type="GO" id="GO:0015658">
    <property type="term" value="F:branched-chain amino acid transmembrane transporter activity"/>
    <property type="evidence" value="ECO:0007669"/>
    <property type="project" value="InterPro"/>
</dbReference>
<dbReference type="GO" id="GO:0005886">
    <property type="term" value="C:plasma membrane"/>
    <property type="evidence" value="ECO:0007669"/>
    <property type="project" value="UniProtKB-SubCell"/>
</dbReference>
<evidence type="ECO:0000313" key="7">
    <source>
        <dbReference type="EMBL" id="SMC55361.1"/>
    </source>
</evidence>
<evidence type="ECO:0000256" key="5">
    <source>
        <dbReference type="ARBA" id="ARBA00023136"/>
    </source>
</evidence>
<keyword evidence="5 6" id="KW-0472">Membrane</keyword>
<gene>
    <name evidence="7" type="ORF">SAMN02745168_1455</name>
</gene>
<evidence type="ECO:0000256" key="6">
    <source>
        <dbReference type="SAM" id="Phobius"/>
    </source>
</evidence>
<evidence type="ECO:0000313" key="8">
    <source>
        <dbReference type="Proteomes" id="UP000192790"/>
    </source>
</evidence>
<dbReference type="Proteomes" id="UP000192790">
    <property type="component" value="Unassembled WGS sequence"/>
</dbReference>
<proteinExistence type="predicted"/>
<evidence type="ECO:0000256" key="1">
    <source>
        <dbReference type="ARBA" id="ARBA00004651"/>
    </source>
</evidence>
<dbReference type="PANTHER" id="PTHR30482">
    <property type="entry name" value="HIGH-AFFINITY BRANCHED-CHAIN AMINO ACID TRANSPORT SYSTEM PERMEASE"/>
    <property type="match status" value="1"/>
</dbReference>
<feature type="transmembrane region" description="Helical" evidence="6">
    <location>
        <begin position="243"/>
        <end position="270"/>
    </location>
</feature>
<feature type="transmembrane region" description="Helical" evidence="6">
    <location>
        <begin position="160"/>
        <end position="178"/>
    </location>
</feature>
<keyword evidence="4 6" id="KW-1133">Transmembrane helix</keyword>
<keyword evidence="8" id="KW-1185">Reference proteome</keyword>
<protein>
    <submittedName>
        <fullName evidence="7">Branched-chain amino acid transport system permease protein</fullName>
    </submittedName>
</protein>
<evidence type="ECO:0000256" key="2">
    <source>
        <dbReference type="ARBA" id="ARBA00022475"/>
    </source>
</evidence>
<dbReference type="STRING" id="1122930.SAMN02745168_1455"/>
<feature type="transmembrane region" description="Helical" evidence="6">
    <location>
        <begin position="86"/>
        <end position="111"/>
    </location>
</feature>
<feature type="transmembrane region" description="Helical" evidence="6">
    <location>
        <begin position="123"/>
        <end position="140"/>
    </location>
</feature>
<sequence>MEFRFKTRTKYLINTVAVLALYFFLMFLQGDVLTRYQSKMLIPVGIYIILAVSLNLAAGFLGQLPLGHAGFMSVGAYTAALFTKNVALPIAVSFPLGLLLGGIVAAIFGILIGLPALRLRGDYLAIITLGFSEIIRVIILNLDFTGGAFGLRGITRATDFTSVFICVVITIAVLHMLIKSRHGRAIIAIRENEIAAEATGIPTTYYKTLGFTVSAFFAGIAGGLYAHYLGILDAGTFGFMKSIEILVMVVLGGMGSMIGSVIAATGLTLLPELLRGFDNYRMVIYSLLLVVVMVFKPSGLMGTYDFSLSRSIESIINSRRRKAAKKEGVSHDSHT</sequence>
<dbReference type="InterPro" id="IPR043428">
    <property type="entry name" value="LivM-like"/>
</dbReference>
<feature type="transmembrane region" description="Helical" evidence="6">
    <location>
        <begin position="12"/>
        <end position="28"/>
    </location>
</feature>
<dbReference type="InterPro" id="IPR001851">
    <property type="entry name" value="ABC_transp_permease"/>
</dbReference>
<feature type="transmembrane region" description="Helical" evidence="6">
    <location>
        <begin position="40"/>
        <end position="66"/>
    </location>
</feature>
<dbReference type="EMBL" id="FWXW01000003">
    <property type="protein sequence ID" value="SMC55361.1"/>
    <property type="molecule type" value="Genomic_DNA"/>
</dbReference>
<organism evidence="7 8">
    <name type="scientific">Papillibacter cinnamivorans DSM 12816</name>
    <dbReference type="NCBI Taxonomy" id="1122930"/>
    <lineage>
        <taxon>Bacteria</taxon>
        <taxon>Bacillati</taxon>
        <taxon>Bacillota</taxon>
        <taxon>Clostridia</taxon>
        <taxon>Eubacteriales</taxon>
        <taxon>Oscillospiraceae</taxon>
        <taxon>Papillibacter</taxon>
    </lineage>
</organism>
<dbReference type="PANTHER" id="PTHR30482:SF10">
    <property type="entry name" value="HIGH-AFFINITY BRANCHED-CHAIN AMINO ACID TRANSPORT PROTEIN BRAE"/>
    <property type="match status" value="1"/>
</dbReference>
<comment type="subcellular location">
    <subcellularLocation>
        <location evidence="1">Cell membrane</location>
        <topology evidence="1">Multi-pass membrane protein</topology>
    </subcellularLocation>
</comment>
<keyword evidence="3 6" id="KW-0812">Transmembrane</keyword>